<feature type="compositionally biased region" description="Basic and acidic residues" evidence="1">
    <location>
        <begin position="11"/>
        <end position="21"/>
    </location>
</feature>
<evidence type="ECO:0008006" key="4">
    <source>
        <dbReference type="Google" id="ProtNLM"/>
    </source>
</evidence>
<protein>
    <recommendedName>
        <fullName evidence="4">DnaA regulatory inactivator Hda</fullName>
    </recommendedName>
</protein>
<dbReference type="AlphaFoldDB" id="A0A5S9NF87"/>
<dbReference type="SUPFAM" id="SSF52540">
    <property type="entry name" value="P-loop containing nucleoside triphosphate hydrolases"/>
    <property type="match status" value="1"/>
</dbReference>
<reference evidence="2 3" key="1">
    <citation type="submission" date="2019-12" db="EMBL/GenBank/DDBJ databases">
        <authorList>
            <person name="Reyes-Prieto M."/>
        </authorList>
    </citation>
    <scope>NUCLEOTIDE SEQUENCE [LARGE SCALE GENOMIC DNA]</scope>
    <source>
        <strain evidence="2">HF14-78462</strain>
    </source>
</reference>
<organism evidence="2 3">
    <name type="scientific">Starkeya nomas</name>
    <dbReference type="NCBI Taxonomy" id="2666134"/>
    <lineage>
        <taxon>Bacteria</taxon>
        <taxon>Pseudomonadati</taxon>
        <taxon>Pseudomonadota</taxon>
        <taxon>Alphaproteobacteria</taxon>
        <taxon>Hyphomicrobiales</taxon>
        <taxon>Xanthobacteraceae</taxon>
        <taxon>Starkeya</taxon>
    </lineage>
</organism>
<keyword evidence="3" id="KW-1185">Reference proteome</keyword>
<evidence type="ECO:0000313" key="3">
    <source>
        <dbReference type="Proteomes" id="UP000433050"/>
    </source>
</evidence>
<dbReference type="RefSeq" id="WP_244616567.1">
    <property type="nucleotide sequence ID" value="NZ_CACSAS010000001.1"/>
</dbReference>
<dbReference type="GO" id="GO:0006270">
    <property type="term" value="P:DNA replication initiation"/>
    <property type="evidence" value="ECO:0007669"/>
    <property type="project" value="TreeGrafter"/>
</dbReference>
<dbReference type="Proteomes" id="UP000433050">
    <property type="component" value="Unassembled WGS sequence"/>
</dbReference>
<dbReference type="EMBL" id="CACSAS010000001">
    <property type="protein sequence ID" value="CAA0089052.1"/>
    <property type="molecule type" value="Genomic_DNA"/>
</dbReference>
<dbReference type="PANTHER" id="PTHR30050">
    <property type="entry name" value="CHROMOSOMAL REPLICATION INITIATOR PROTEIN DNAA"/>
    <property type="match status" value="1"/>
</dbReference>
<dbReference type="GO" id="GO:0005886">
    <property type="term" value="C:plasma membrane"/>
    <property type="evidence" value="ECO:0007669"/>
    <property type="project" value="TreeGrafter"/>
</dbReference>
<evidence type="ECO:0000256" key="1">
    <source>
        <dbReference type="SAM" id="MobiDB-lite"/>
    </source>
</evidence>
<feature type="region of interest" description="Disordered" evidence="1">
    <location>
        <begin position="1"/>
        <end position="21"/>
    </location>
</feature>
<name>A0A5S9NF87_9HYPH</name>
<dbReference type="PANTHER" id="PTHR30050:SF5">
    <property type="entry name" value="DNAA REGULATORY INACTIVATOR HDA"/>
    <property type="match status" value="1"/>
</dbReference>
<sequence length="248" mass="26079">MASRQLPLDLPHADSRTRDDFLPGPANEAALALIDAWPDWPARAVALVGPEGSGKSHLSAIFAEAAEAPVVAAAALDITAIPVLLAGGALVVEDLGEGPLPEAALFHLLNLVGEQRASLLVTARRSPAALAETVATRDLASRLRAMPAVTLGPPDEPLLAAVAVKLFADRQIVPDEGLLNYLLPRVERSIAGLRDIVAELDREALARKRPLTRALASELLRARMAVAEGEGLSHEETSDAVPAHPFTT</sequence>
<evidence type="ECO:0000313" key="2">
    <source>
        <dbReference type="EMBL" id="CAA0089052.1"/>
    </source>
</evidence>
<dbReference type="Gene3D" id="1.10.8.60">
    <property type="match status" value="1"/>
</dbReference>
<accession>A0A5S9NF87</accession>
<gene>
    <name evidence="2" type="ORF">STARVERO_00852</name>
</gene>
<proteinExistence type="predicted"/>
<dbReference type="InterPro" id="IPR027417">
    <property type="entry name" value="P-loop_NTPase"/>
</dbReference>
<dbReference type="Gene3D" id="3.40.50.300">
    <property type="entry name" value="P-loop containing nucleotide triphosphate hydrolases"/>
    <property type="match status" value="1"/>
</dbReference>
<dbReference type="GO" id="GO:0003688">
    <property type="term" value="F:DNA replication origin binding"/>
    <property type="evidence" value="ECO:0007669"/>
    <property type="project" value="TreeGrafter"/>
</dbReference>